<dbReference type="RefSeq" id="WP_108781301.1">
    <property type="nucleotide sequence ID" value="NZ_OMKW01000001.1"/>
</dbReference>
<keyword evidence="3" id="KW-1185">Reference proteome</keyword>
<dbReference type="EMBL" id="OMKW01000001">
    <property type="protein sequence ID" value="SPF28615.1"/>
    <property type="molecule type" value="Genomic_DNA"/>
</dbReference>
<dbReference type="AlphaFoldDB" id="A0A2R8A8Y7"/>
<sequence>MSISESKKPATKLLSDESGAVTIDWVVLTGAVVAIAVGVIGFMETTLEDTGSTLTTLTDNARASTTGTNITLTD</sequence>
<evidence type="ECO:0000313" key="2">
    <source>
        <dbReference type="EMBL" id="SPF28615.1"/>
    </source>
</evidence>
<evidence type="ECO:0000313" key="3">
    <source>
        <dbReference type="Proteomes" id="UP000244932"/>
    </source>
</evidence>
<protein>
    <recommendedName>
        <fullName evidence="4">Pilus assembly protein</fullName>
    </recommendedName>
</protein>
<keyword evidence="1" id="KW-1133">Transmembrane helix</keyword>
<keyword evidence="1" id="KW-0812">Transmembrane</keyword>
<keyword evidence="1" id="KW-0472">Membrane</keyword>
<name>A0A2R8A8Y7_9RHOB</name>
<proteinExistence type="predicted"/>
<evidence type="ECO:0008006" key="4">
    <source>
        <dbReference type="Google" id="ProtNLM"/>
    </source>
</evidence>
<dbReference type="Proteomes" id="UP000244932">
    <property type="component" value="Unassembled WGS sequence"/>
</dbReference>
<gene>
    <name evidence="2" type="ORF">POI8812_00917</name>
</gene>
<accession>A0A2R8A8Y7</accession>
<reference evidence="2 3" key="1">
    <citation type="submission" date="2018-03" db="EMBL/GenBank/DDBJ databases">
        <authorList>
            <person name="Keele B.F."/>
        </authorList>
    </citation>
    <scope>NUCLEOTIDE SEQUENCE [LARGE SCALE GENOMIC DNA]</scope>
    <source>
        <strain evidence="2 3">CeCT 8812</strain>
    </source>
</reference>
<organism evidence="2 3">
    <name type="scientific">Pontivivens insulae</name>
    <dbReference type="NCBI Taxonomy" id="1639689"/>
    <lineage>
        <taxon>Bacteria</taxon>
        <taxon>Pseudomonadati</taxon>
        <taxon>Pseudomonadota</taxon>
        <taxon>Alphaproteobacteria</taxon>
        <taxon>Rhodobacterales</taxon>
        <taxon>Paracoccaceae</taxon>
        <taxon>Pontivivens</taxon>
    </lineage>
</organism>
<evidence type="ECO:0000256" key="1">
    <source>
        <dbReference type="SAM" id="Phobius"/>
    </source>
</evidence>
<feature type="transmembrane region" description="Helical" evidence="1">
    <location>
        <begin position="21"/>
        <end position="43"/>
    </location>
</feature>